<sequence length="148" mass="17762">MATFHYFFTEGNIEVGFFSLLKSSFVKNFDEPEVFMLCIEKSDPSVEDHHLLTKSVNVCGRKRITTDASEQTLRNLKLQYKRLWNQIEIPWITQMLILNTLLYLFRRLIIKNFEKSVRREMKGKENLQLRTVRPKIQYWVLPQLYLQS</sequence>
<name>A0A4Y2U802_ARAVE</name>
<reference evidence="1 2" key="1">
    <citation type="journal article" date="2019" name="Sci. Rep.">
        <title>Orb-weaving spider Araneus ventricosus genome elucidates the spidroin gene catalogue.</title>
        <authorList>
            <person name="Kono N."/>
            <person name="Nakamura H."/>
            <person name="Ohtoshi R."/>
            <person name="Moran D.A.P."/>
            <person name="Shinohara A."/>
            <person name="Yoshida Y."/>
            <person name="Fujiwara M."/>
            <person name="Mori M."/>
            <person name="Tomita M."/>
            <person name="Arakawa K."/>
        </authorList>
    </citation>
    <scope>NUCLEOTIDE SEQUENCE [LARGE SCALE GENOMIC DNA]</scope>
</reference>
<dbReference type="EMBL" id="BGPR01034035">
    <property type="protein sequence ID" value="GBO08211.1"/>
    <property type="molecule type" value="Genomic_DNA"/>
</dbReference>
<dbReference type="AlphaFoldDB" id="A0A4Y2U802"/>
<proteinExistence type="predicted"/>
<protein>
    <submittedName>
        <fullName evidence="1">Uncharacterized protein</fullName>
    </submittedName>
</protein>
<evidence type="ECO:0000313" key="2">
    <source>
        <dbReference type="Proteomes" id="UP000499080"/>
    </source>
</evidence>
<organism evidence="1 2">
    <name type="scientific">Araneus ventricosus</name>
    <name type="common">Orbweaver spider</name>
    <name type="synonym">Epeira ventricosa</name>
    <dbReference type="NCBI Taxonomy" id="182803"/>
    <lineage>
        <taxon>Eukaryota</taxon>
        <taxon>Metazoa</taxon>
        <taxon>Ecdysozoa</taxon>
        <taxon>Arthropoda</taxon>
        <taxon>Chelicerata</taxon>
        <taxon>Arachnida</taxon>
        <taxon>Araneae</taxon>
        <taxon>Araneomorphae</taxon>
        <taxon>Entelegynae</taxon>
        <taxon>Araneoidea</taxon>
        <taxon>Araneidae</taxon>
        <taxon>Araneus</taxon>
    </lineage>
</organism>
<keyword evidence="2" id="KW-1185">Reference proteome</keyword>
<gene>
    <name evidence="1" type="ORF">AVEN_221583_1</name>
</gene>
<accession>A0A4Y2U802</accession>
<evidence type="ECO:0000313" key="1">
    <source>
        <dbReference type="EMBL" id="GBO08211.1"/>
    </source>
</evidence>
<dbReference type="Proteomes" id="UP000499080">
    <property type="component" value="Unassembled WGS sequence"/>
</dbReference>
<comment type="caution">
    <text evidence="1">The sequence shown here is derived from an EMBL/GenBank/DDBJ whole genome shotgun (WGS) entry which is preliminary data.</text>
</comment>